<dbReference type="InterPro" id="IPR002347">
    <property type="entry name" value="SDR_fam"/>
</dbReference>
<name>A0A6J7MYG1_9ZZZZ</name>
<dbReference type="Gene3D" id="3.40.50.720">
    <property type="entry name" value="NAD(P)-binding Rossmann-like Domain"/>
    <property type="match status" value="1"/>
</dbReference>
<dbReference type="AlphaFoldDB" id="A0A6J7MYG1"/>
<comment type="similarity">
    <text evidence="1">Belongs to the short-chain dehydrogenases/reductases (SDR) family.</text>
</comment>
<dbReference type="InterPro" id="IPR036291">
    <property type="entry name" value="NAD(P)-bd_dom_sf"/>
</dbReference>
<feature type="domain" description="Ketoreductase" evidence="3">
    <location>
        <begin position="4"/>
        <end position="208"/>
    </location>
</feature>
<evidence type="ECO:0000259" key="3">
    <source>
        <dbReference type="SMART" id="SM00822"/>
    </source>
</evidence>
<keyword evidence="2" id="KW-0560">Oxidoreductase</keyword>
<dbReference type="PRINTS" id="PR00081">
    <property type="entry name" value="GDHRDH"/>
</dbReference>
<proteinExistence type="inferred from homology"/>
<sequence>MQGKVVIVTGAYRGIGRAVAERVAGEGASVIAVDVLGDTEFADPNIEFQTMDVSRLDEWERMAGYVEGRYGRLDGLANVAGVMGHHGGPEDFDLDDYQRTIAINQTGTLFGMRVTIPLLRASGGGSIVNFSSVMGSIGTWGWAAYHASKGAVASLTLNAAVHHGPEGIRVNSVHPGLVDTFMTAGDDDFVTAAIAETPLGRMGQPDEIANAVLFLLSDEASFVTGVQFPVDGGYRAR</sequence>
<organism evidence="4">
    <name type="scientific">freshwater metagenome</name>
    <dbReference type="NCBI Taxonomy" id="449393"/>
    <lineage>
        <taxon>unclassified sequences</taxon>
        <taxon>metagenomes</taxon>
        <taxon>ecological metagenomes</taxon>
    </lineage>
</organism>
<accession>A0A6J7MYG1</accession>
<evidence type="ECO:0000256" key="1">
    <source>
        <dbReference type="ARBA" id="ARBA00006484"/>
    </source>
</evidence>
<reference evidence="4" key="1">
    <citation type="submission" date="2020-05" db="EMBL/GenBank/DDBJ databases">
        <authorList>
            <person name="Chiriac C."/>
            <person name="Salcher M."/>
            <person name="Ghai R."/>
            <person name="Kavagutti S V."/>
        </authorList>
    </citation>
    <scope>NUCLEOTIDE SEQUENCE</scope>
</reference>
<dbReference type="SUPFAM" id="SSF51735">
    <property type="entry name" value="NAD(P)-binding Rossmann-fold domains"/>
    <property type="match status" value="1"/>
</dbReference>
<evidence type="ECO:0000256" key="2">
    <source>
        <dbReference type="ARBA" id="ARBA00023002"/>
    </source>
</evidence>
<dbReference type="InterPro" id="IPR057326">
    <property type="entry name" value="KR_dom"/>
</dbReference>
<dbReference type="PANTHER" id="PTHR43477">
    <property type="entry name" value="DIHYDROANTICAPSIN 7-DEHYDROGENASE"/>
    <property type="match status" value="1"/>
</dbReference>
<dbReference type="PRINTS" id="PR00080">
    <property type="entry name" value="SDRFAMILY"/>
</dbReference>
<dbReference type="Pfam" id="PF13561">
    <property type="entry name" value="adh_short_C2"/>
    <property type="match status" value="1"/>
</dbReference>
<dbReference type="InterPro" id="IPR051122">
    <property type="entry name" value="SDR_DHRS6-like"/>
</dbReference>
<dbReference type="FunFam" id="3.40.50.720:FF:000084">
    <property type="entry name" value="Short-chain dehydrogenase reductase"/>
    <property type="match status" value="1"/>
</dbReference>
<protein>
    <submittedName>
        <fullName evidence="4">Unannotated protein</fullName>
    </submittedName>
</protein>
<dbReference type="GO" id="GO:0016491">
    <property type="term" value="F:oxidoreductase activity"/>
    <property type="evidence" value="ECO:0007669"/>
    <property type="project" value="UniProtKB-KW"/>
</dbReference>
<dbReference type="SMART" id="SM00822">
    <property type="entry name" value="PKS_KR"/>
    <property type="match status" value="1"/>
</dbReference>
<gene>
    <name evidence="4" type="ORF">UFOPK3957_00668</name>
</gene>
<dbReference type="PANTHER" id="PTHR43477:SF1">
    <property type="entry name" value="DIHYDROANTICAPSIN 7-DEHYDROGENASE"/>
    <property type="match status" value="1"/>
</dbReference>
<evidence type="ECO:0000313" key="4">
    <source>
        <dbReference type="EMBL" id="CAB4984948.1"/>
    </source>
</evidence>
<dbReference type="EMBL" id="CAFBOM010000091">
    <property type="protein sequence ID" value="CAB4984948.1"/>
    <property type="molecule type" value="Genomic_DNA"/>
</dbReference>